<name>A0ACC3S6P3_9PEZI</name>
<proteinExistence type="predicted"/>
<comment type="caution">
    <text evidence="1">The sequence shown here is derived from an EMBL/GenBank/DDBJ whole genome shotgun (WGS) entry which is preliminary data.</text>
</comment>
<evidence type="ECO:0000313" key="1">
    <source>
        <dbReference type="EMBL" id="KAK8198720.1"/>
    </source>
</evidence>
<gene>
    <name evidence="1" type="ORF">M8818_006587</name>
</gene>
<organism evidence="1 2">
    <name type="scientific">Zalaria obscura</name>
    <dbReference type="NCBI Taxonomy" id="2024903"/>
    <lineage>
        <taxon>Eukaryota</taxon>
        <taxon>Fungi</taxon>
        <taxon>Dikarya</taxon>
        <taxon>Ascomycota</taxon>
        <taxon>Pezizomycotina</taxon>
        <taxon>Dothideomycetes</taxon>
        <taxon>Dothideomycetidae</taxon>
        <taxon>Dothideales</taxon>
        <taxon>Zalariaceae</taxon>
        <taxon>Zalaria</taxon>
    </lineage>
</organism>
<reference evidence="1" key="1">
    <citation type="submission" date="2024-02" db="EMBL/GenBank/DDBJ databases">
        <title>Metagenome Assembled Genome of Zalaria obscura JY119.</title>
        <authorList>
            <person name="Vighnesh L."/>
            <person name="Jagadeeshwari U."/>
            <person name="Venkata Ramana C."/>
            <person name="Sasikala C."/>
        </authorList>
    </citation>
    <scope>NUCLEOTIDE SEQUENCE</scope>
    <source>
        <strain evidence="1">JY119</strain>
    </source>
</reference>
<protein>
    <submittedName>
        <fullName evidence="1">Uncharacterized protein</fullName>
    </submittedName>
</protein>
<sequence length="205" mass="24583">MAHTVTAEMGQRVVDTHNALLRAATELRNTRVNYQVALDDFDRVHEEYRTSRAEALQNWAYFLADRDRRQVTGALEHINRWLFLYDNHRHFFPDAWRYHLDLYLSSEEWERMMEYLERGEHNLYTRVYLTQPGRDMARTEYRVENQEEHLDYVTQELEMHQEDFEKAVLEYLDAMSQPSFGGHLVARADAEVERIVTVHLGGQRY</sequence>
<dbReference type="EMBL" id="JAMKPW020000040">
    <property type="protein sequence ID" value="KAK8198720.1"/>
    <property type="molecule type" value="Genomic_DNA"/>
</dbReference>
<keyword evidence="2" id="KW-1185">Reference proteome</keyword>
<dbReference type="Proteomes" id="UP001320706">
    <property type="component" value="Unassembled WGS sequence"/>
</dbReference>
<evidence type="ECO:0000313" key="2">
    <source>
        <dbReference type="Proteomes" id="UP001320706"/>
    </source>
</evidence>
<accession>A0ACC3S6P3</accession>